<reference evidence="1 2" key="1">
    <citation type="journal article" date="2020" name="Biotechnol. Biofuels">
        <title>New insights from the biogas microbiome by comprehensive genome-resolved metagenomics of nearly 1600 species originating from multiple anaerobic digesters.</title>
        <authorList>
            <person name="Campanaro S."/>
            <person name="Treu L."/>
            <person name="Rodriguez-R L.M."/>
            <person name="Kovalovszki A."/>
            <person name="Ziels R.M."/>
            <person name="Maus I."/>
            <person name="Zhu X."/>
            <person name="Kougias P.G."/>
            <person name="Basile A."/>
            <person name="Luo G."/>
            <person name="Schluter A."/>
            <person name="Konstantinidis K.T."/>
            <person name="Angelidaki I."/>
        </authorList>
    </citation>
    <scope>NUCLEOTIDE SEQUENCE [LARGE SCALE GENOMIC DNA]</scope>
    <source>
        <strain evidence="1">AS19jrsBPTG_9</strain>
    </source>
</reference>
<evidence type="ECO:0000313" key="1">
    <source>
        <dbReference type="EMBL" id="NLZ24803.1"/>
    </source>
</evidence>
<organism evidence="1 2">
    <name type="scientific">Candidatus Dojkabacteria bacterium</name>
    <dbReference type="NCBI Taxonomy" id="2099670"/>
    <lineage>
        <taxon>Bacteria</taxon>
        <taxon>Candidatus Dojkabacteria</taxon>
    </lineage>
</organism>
<dbReference type="AlphaFoldDB" id="A0A847VE56"/>
<evidence type="ECO:0000313" key="2">
    <source>
        <dbReference type="Proteomes" id="UP000564033"/>
    </source>
</evidence>
<gene>
    <name evidence="1" type="ORF">GX888_03625</name>
</gene>
<protein>
    <submittedName>
        <fullName evidence="1">Uncharacterized protein</fullName>
    </submittedName>
</protein>
<comment type="caution">
    <text evidence="1">The sequence shown here is derived from an EMBL/GenBank/DDBJ whole genome shotgun (WGS) entry which is preliminary data.</text>
</comment>
<accession>A0A847VE56</accession>
<proteinExistence type="predicted"/>
<name>A0A847VE56_9BACT</name>
<dbReference type="Proteomes" id="UP000564033">
    <property type="component" value="Unassembled WGS sequence"/>
</dbReference>
<sequence length="247" mass="28255">MKKHKFLLIGVLFLSLLLALSIYLFRIRKSASDTFTPNTPEIDKLVNITQAEVSAFVFVTQESIDNYRLHVNFTPFLSLDVGEKKIKSFVLRNFKKESKVGDLLLIHPTQLSIETPSRTFLFTPTGKAMLADDIYSEGNTIAYEVVEEVSKYNEILDKGVLTPYFGVIQKDIGTVNYAEIKEEEETFDSSKYIEYAQMSYGDLNSDFSFEVVIEFSDGTVYMKRFILTIEGEIFAEETSPLFNFQLE</sequence>
<dbReference type="EMBL" id="JAAZIL010000091">
    <property type="protein sequence ID" value="NLZ24803.1"/>
    <property type="molecule type" value="Genomic_DNA"/>
</dbReference>